<evidence type="ECO:0000313" key="2">
    <source>
        <dbReference type="EMBL" id="KAJ8022851.1"/>
    </source>
</evidence>
<dbReference type="Proteomes" id="UP001152320">
    <property type="component" value="Chromosome 20"/>
</dbReference>
<dbReference type="EMBL" id="JAIZAY010000020">
    <property type="protein sequence ID" value="KAJ8022851.1"/>
    <property type="molecule type" value="Genomic_DNA"/>
</dbReference>
<organism evidence="2 3">
    <name type="scientific">Holothuria leucospilota</name>
    <name type="common">Black long sea cucumber</name>
    <name type="synonym">Mertensiothuria leucospilota</name>
    <dbReference type="NCBI Taxonomy" id="206669"/>
    <lineage>
        <taxon>Eukaryota</taxon>
        <taxon>Metazoa</taxon>
        <taxon>Echinodermata</taxon>
        <taxon>Eleutherozoa</taxon>
        <taxon>Echinozoa</taxon>
        <taxon>Holothuroidea</taxon>
        <taxon>Aspidochirotacea</taxon>
        <taxon>Aspidochirotida</taxon>
        <taxon>Holothuriidae</taxon>
        <taxon>Holothuria</taxon>
    </lineage>
</organism>
<gene>
    <name evidence="2" type="ORF">HOLleu_37860</name>
</gene>
<comment type="caution">
    <text evidence="2">The sequence shown here is derived from an EMBL/GenBank/DDBJ whole genome shotgun (WGS) entry which is preliminary data.</text>
</comment>
<feature type="region of interest" description="Disordered" evidence="1">
    <location>
        <begin position="1"/>
        <end position="43"/>
    </location>
</feature>
<evidence type="ECO:0000313" key="3">
    <source>
        <dbReference type="Proteomes" id="UP001152320"/>
    </source>
</evidence>
<dbReference type="AlphaFoldDB" id="A0A9Q1BCP8"/>
<keyword evidence="3" id="KW-1185">Reference proteome</keyword>
<name>A0A9Q1BCP8_HOLLE</name>
<evidence type="ECO:0000256" key="1">
    <source>
        <dbReference type="SAM" id="MobiDB-lite"/>
    </source>
</evidence>
<sequence length="91" mass="10093">MESLIPDIPLSPVLQDSSDEESRIQPGQKSPSRKKSERIRLKNNTFKKVKSHSAALTKIQATLISLTSEIRERARGLGKLGVRSSPARRKG</sequence>
<accession>A0A9Q1BCP8</accession>
<reference evidence="2" key="1">
    <citation type="submission" date="2021-10" db="EMBL/GenBank/DDBJ databases">
        <title>Tropical sea cucumber genome reveals ecological adaptation and Cuvierian tubules defense mechanism.</title>
        <authorList>
            <person name="Chen T."/>
        </authorList>
    </citation>
    <scope>NUCLEOTIDE SEQUENCE</scope>
    <source>
        <strain evidence="2">Nanhai2018</strain>
        <tissue evidence="2">Muscle</tissue>
    </source>
</reference>
<proteinExistence type="predicted"/>
<protein>
    <submittedName>
        <fullName evidence="2">Uncharacterized protein</fullName>
    </submittedName>
</protein>